<feature type="transmembrane region" description="Helical" evidence="6">
    <location>
        <begin position="489"/>
        <end position="517"/>
    </location>
</feature>
<organism evidence="7 8">
    <name type="scientific">Oscillibacter hominis</name>
    <dbReference type="NCBI Taxonomy" id="2763056"/>
    <lineage>
        <taxon>Bacteria</taxon>
        <taxon>Bacillati</taxon>
        <taxon>Bacillota</taxon>
        <taxon>Clostridia</taxon>
        <taxon>Eubacteriales</taxon>
        <taxon>Oscillospiraceae</taxon>
        <taxon>Oscillibacter</taxon>
    </lineage>
</organism>
<dbReference type="AlphaFoldDB" id="A0A7G9B3I6"/>
<feature type="transmembrane region" description="Helical" evidence="6">
    <location>
        <begin position="364"/>
        <end position="382"/>
    </location>
</feature>
<feature type="transmembrane region" description="Helical" evidence="6">
    <location>
        <begin position="51"/>
        <end position="69"/>
    </location>
</feature>
<feature type="transmembrane region" description="Helical" evidence="6">
    <location>
        <begin position="394"/>
        <end position="414"/>
    </location>
</feature>
<dbReference type="PANTHER" id="PTHR30250">
    <property type="entry name" value="PST FAMILY PREDICTED COLANIC ACID TRANSPORTER"/>
    <property type="match status" value="1"/>
</dbReference>
<keyword evidence="8" id="KW-1185">Reference proteome</keyword>
<dbReference type="InterPro" id="IPR024923">
    <property type="entry name" value="PG_synth_SpoVB"/>
</dbReference>
<dbReference type="KEGG" id="ohi:H8790_11845"/>
<evidence type="ECO:0000256" key="3">
    <source>
        <dbReference type="ARBA" id="ARBA00022692"/>
    </source>
</evidence>
<feature type="transmembrane region" description="Helical" evidence="6">
    <location>
        <begin position="233"/>
        <end position="254"/>
    </location>
</feature>
<reference evidence="7 8" key="1">
    <citation type="submission" date="2020-08" db="EMBL/GenBank/DDBJ databases">
        <authorList>
            <person name="Liu C."/>
            <person name="Sun Q."/>
        </authorList>
    </citation>
    <scope>NUCLEOTIDE SEQUENCE [LARGE SCALE GENOMIC DNA]</scope>
    <source>
        <strain evidence="7 8">NSJ-62</strain>
    </source>
</reference>
<evidence type="ECO:0000256" key="2">
    <source>
        <dbReference type="ARBA" id="ARBA00022475"/>
    </source>
</evidence>
<dbReference type="CDD" id="cd13124">
    <property type="entry name" value="MATE_SpoVB_like"/>
    <property type="match status" value="1"/>
</dbReference>
<keyword evidence="3 6" id="KW-0812">Transmembrane</keyword>
<dbReference type="PIRSF" id="PIRSF038958">
    <property type="entry name" value="PG_synth_SpoVB"/>
    <property type="match status" value="1"/>
</dbReference>
<protein>
    <submittedName>
        <fullName evidence="7">Polysaccharide biosynthesis protein</fullName>
    </submittedName>
</protein>
<evidence type="ECO:0000256" key="4">
    <source>
        <dbReference type="ARBA" id="ARBA00022989"/>
    </source>
</evidence>
<feature type="transmembrane region" description="Helical" evidence="6">
    <location>
        <begin position="187"/>
        <end position="212"/>
    </location>
</feature>
<feature type="transmembrane region" description="Helical" evidence="6">
    <location>
        <begin position="12"/>
        <end position="31"/>
    </location>
</feature>
<feature type="transmembrane region" description="Helical" evidence="6">
    <location>
        <begin position="332"/>
        <end position="352"/>
    </location>
</feature>
<dbReference type="EMBL" id="CP060490">
    <property type="protein sequence ID" value="QNL44117.1"/>
    <property type="molecule type" value="Genomic_DNA"/>
</dbReference>
<dbReference type="GO" id="GO:0005886">
    <property type="term" value="C:plasma membrane"/>
    <property type="evidence" value="ECO:0007669"/>
    <property type="project" value="UniProtKB-SubCell"/>
</dbReference>
<keyword evidence="4 6" id="KW-1133">Transmembrane helix</keyword>
<feature type="transmembrane region" description="Helical" evidence="6">
    <location>
        <begin position="89"/>
        <end position="110"/>
    </location>
</feature>
<accession>A0A7G9B3I6</accession>
<dbReference type="InterPro" id="IPR050833">
    <property type="entry name" value="Poly_Biosynth_Transport"/>
</dbReference>
<name>A0A7G9B3I6_9FIRM</name>
<dbReference type="Pfam" id="PF01943">
    <property type="entry name" value="Polysacc_synt"/>
    <property type="match status" value="1"/>
</dbReference>
<feature type="transmembrane region" description="Helical" evidence="6">
    <location>
        <begin position="426"/>
        <end position="444"/>
    </location>
</feature>
<evidence type="ECO:0000256" key="6">
    <source>
        <dbReference type="SAM" id="Phobius"/>
    </source>
</evidence>
<evidence type="ECO:0000256" key="1">
    <source>
        <dbReference type="ARBA" id="ARBA00004651"/>
    </source>
</evidence>
<comment type="subcellular location">
    <subcellularLocation>
        <location evidence="1">Cell membrane</location>
        <topology evidence="1">Multi-pass membrane protein</topology>
    </subcellularLocation>
</comment>
<dbReference type="Proteomes" id="UP000515960">
    <property type="component" value="Chromosome"/>
</dbReference>
<dbReference type="RefSeq" id="WP_187332718.1">
    <property type="nucleotide sequence ID" value="NZ_CP060490.1"/>
</dbReference>
<dbReference type="InterPro" id="IPR002797">
    <property type="entry name" value="Polysacc_synth"/>
</dbReference>
<feature type="transmembrane region" description="Helical" evidence="6">
    <location>
        <begin position="456"/>
        <end position="477"/>
    </location>
</feature>
<keyword evidence="5 6" id="KW-0472">Membrane</keyword>
<sequence length="538" mass="56914">MAKKETKQNFLGGAAILAAAVAVVKLIGAIFKIPLTNIIGAEGMTHFNTSYKIYNLLLTISTAGLPLALSRLVSEANALGRENEKRRIFHVALGLFFLLGLSGSLIMFFGTEPLAELMNNSLAFYAIRALSPAVFCVCLMSAMRGYTQGQGNMKPTAVSQILEALCKLVVGLTLAVVLLRQGCGVEVGAAGGIFGVTVGTAASLIFLSLYLLRRRSHTPGADIAPSSGRLLKRLLVIGIPITLGSSGMSLISLIDQSVAMGRLQDALGMSEKAAAALYGQYTFSENLFNLPSSFVYPVTMSLIPAVAAALAQQDHSRVSKLVSSSFRLIATLVIPAGVGLSVLAGPILLMLYPSQHADAVAATYHLQLLGVACIFVCLMVLTNAILQSHGRERIPIFTIIAGGLVKISMNYVLIGNPDINIKGAPISTLCCYVVIAGLNLFFVYRTLEEKPSYWGLFFKPALASVIMGLGARISYLFCNGALSSRMGEYAGNALATLAGVGVGVAVYVILIPLLGILTADDLKNLRGGDKISRILHLK</sequence>
<feature type="transmembrane region" description="Helical" evidence="6">
    <location>
        <begin position="294"/>
        <end position="311"/>
    </location>
</feature>
<gene>
    <name evidence="7" type="ORF">H8790_11845</name>
</gene>
<feature type="transmembrane region" description="Helical" evidence="6">
    <location>
        <begin position="122"/>
        <end position="143"/>
    </location>
</feature>
<evidence type="ECO:0000313" key="7">
    <source>
        <dbReference type="EMBL" id="QNL44117.1"/>
    </source>
</evidence>
<keyword evidence="2" id="KW-1003">Cell membrane</keyword>
<dbReference type="PANTHER" id="PTHR30250:SF21">
    <property type="entry name" value="LIPID II FLIPPASE MURJ"/>
    <property type="match status" value="1"/>
</dbReference>
<proteinExistence type="predicted"/>
<feature type="transmembrane region" description="Helical" evidence="6">
    <location>
        <begin position="164"/>
        <end position="181"/>
    </location>
</feature>
<evidence type="ECO:0000256" key="5">
    <source>
        <dbReference type="ARBA" id="ARBA00023136"/>
    </source>
</evidence>
<evidence type="ECO:0000313" key="8">
    <source>
        <dbReference type="Proteomes" id="UP000515960"/>
    </source>
</evidence>